<dbReference type="Gene3D" id="4.10.240.10">
    <property type="entry name" value="Zn(2)-C6 fungal-type DNA-binding domain"/>
    <property type="match status" value="1"/>
</dbReference>
<dbReference type="PROSITE" id="PS00463">
    <property type="entry name" value="ZN2_CY6_FUNGAL_1"/>
    <property type="match status" value="1"/>
</dbReference>
<keyword evidence="5" id="KW-0238">DNA-binding</keyword>
<evidence type="ECO:0000256" key="4">
    <source>
        <dbReference type="ARBA" id="ARBA00023015"/>
    </source>
</evidence>
<dbReference type="PANTHER" id="PTHR47540:SF1">
    <property type="entry name" value="ACTIVATOR OF STRESS GENES 1-RELATED"/>
    <property type="match status" value="1"/>
</dbReference>
<dbReference type="OMA" id="FAHMEIR"/>
<keyword evidence="11" id="KW-1185">Reference proteome</keyword>
<dbReference type="RefSeq" id="XP_018185837.1">
    <property type="nucleotide sequence ID" value="XM_018336293.1"/>
</dbReference>
<dbReference type="SUPFAM" id="SSF57701">
    <property type="entry name" value="Zn2/Cys6 DNA-binding domain"/>
    <property type="match status" value="1"/>
</dbReference>
<dbReference type="InParanoid" id="A0A165AD64"/>
<protein>
    <recommendedName>
        <fullName evidence="9">Zn(2)-C6 fungal-type domain-containing protein</fullName>
    </recommendedName>
</protein>
<proteinExistence type="predicted"/>
<dbReference type="GO" id="GO:0005634">
    <property type="term" value="C:nucleus"/>
    <property type="evidence" value="ECO:0007669"/>
    <property type="project" value="UniProtKB-SubCell"/>
</dbReference>
<dbReference type="STRING" id="1328760.A0A165AD64"/>
<feature type="compositionally biased region" description="Polar residues" evidence="8">
    <location>
        <begin position="639"/>
        <end position="651"/>
    </location>
</feature>
<keyword evidence="3" id="KW-0862">Zinc</keyword>
<feature type="region of interest" description="Disordered" evidence="8">
    <location>
        <begin position="67"/>
        <end position="120"/>
    </location>
</feature>
<dbReference type="PROSITE" id="PS50048">
    <property type="entry name" value="ZN2_CY6_FUNGAL_2"/>
    <property type="match status" value="1"/>
</dbReference>
<dbReference type="SMART" id="SM00066">
    <property type="entry name" value="GAL4"/>
    <property type="match status" value="1"/>
</dbReference>
<feature type="region of interest" description="Disordered" evidence="8">
    <location>
        <begin position="694"/>
        <end position="727"/>
    </location>
</feature>
<name>A0A165AD64_XYLHT</name>
<dbReference type="GO" id="GO:0043565">
    <property type="term" value="F:sequence-specific DNA binding"/>
    <property type="evidence" value="ECO:0007669"/>
    <property type="project" value="TreeGrafter"/>
</dbReference>
<evidence type="ECO:0000256" key="1">
    <source>
        <dbReference type="ARBA" id="ARBA00004123"/>
    </source>
</evidence>
<evidence type="ECO:0000256" key="5">
    <source>
        <dbReference type="ARBA" id="ARBA00023125"/>
    </source>
</evidence>
<evidence type="ECO:0000313" key="10">
    <source>
        <dbReference type="EMBL" id="KZF20282.1"/>
    </source>
</evidence>
<dbReference type="InterPro" id="IPR007219">
    <property type="entry name" value="XnlR_reg_dom"/>
</dbReference>
<dbReference type="InterPro" id="IPR001138">
    <property type="entry name" value="Zn2Cys6_DnaBD"/>
</dbReference>
<evidence type="ECO:0000259" key="9">
    <source>
        <dbReference type="PROSITE" id="PS50048"/>
    </source>
</evidence>
<dbReference type="Pfam" id="PF00172">
    <property type="entry name" value="Zn_clus"/>
    <property type="match status" value="1"/>
</dbReference>
<dbReference type="GO" id="GO:0000981">
    <property type="term" value="F:DNA-binding transcription factor activity, RNA polymerase II-specific"/>
    <property type="evidence" value="ECO:0007669"/>
    <property type="project" value="InterPro"/>
</dbReference>
<gene>
    <name evidence="10" type="ORF">L228DRAFT_285007</name>
</gene>
<dbReference type="Pfam" id="PF04082">
    <property type="entry name" value="Fungal_trans"/>
    <property type="match status" value="1"/>
</dbReference>
<keyword evidence="6" id="KW-0804">Transcription</keyword>
<evidence type="ECO:0000256" key="3">
    <source>
        <dbReference type="ARBA" id="ARBA00022833"/>
    </source>
</evidence>
<dbReference type="GO" id="GO:0008270">
    <property type="term" value="F:zinc ion binding"/>
    <property type="evidence" value="ECO:0007669"/>
    <property type="project" value="InterPro"/>
</dbReference>
<feature type="domain" description="Zn(2)-C6 fungal-type" evidence="9">
    <location>
        <begin position="26"/>
        <end position="57"/>
    </location>
</feature>
<feature type="compositionally biased region" description="Polar residues" evidence="8">
    <location>
        <begin position="69"/>
        <end position="112"/>
    </location>
</feature>
<dbReference type="InterPro" id="IPR036864">
    <property type="entry name" value="Zn2-C6_fun-type_DNA-bd_sf"/>
</dbReference>
<dbReference type="GO" id="GO:0045944">
    <property type="term" value="P:positive regulation of transcription by RNA polymerase II"/>
    <property type="evidence" value="ECO:0007669"/>
    <property type="project" value="TreeGrafter"/>
</dbReference>
<evidence type="ECO:0000256" key="7">
    <source>
        <dbReference type="ARBA" id="ARBA00023242"/>
    </source>
</evidence>
<feature type="compositionally biased region" description="Polar residues" evidence="8">
    <location>
        <begin position="694"/>
        <end position="712"/>
    </location>
</feature>
<evidence type="ECO:0000313" key="11">
    <source>
        <dbReference type="Proteomes" id="UP000076632"/>
    </source>
</evidence>
<organism evidence="10 11">
    <name type="scientific">Xylona heveae (strain CBS 132557 / TC161)</name>
    <dbReference type="NCBI Taxonomy" id="1328760"/>
    <lineage>
        <taxon>Eukaryota</taxon>
        <taxon>Fungi</taxon>
        <taxon>Dikarya</taxon>
        <taxon>Ascomycota</taxon>
        <taxon>Pezizomycotina</taxon>
        <taxon>Xylonomycetes</taxon>
        <taxon>Xylonales</taxon>
        <taxon>Xylonaceae</taxon>
        <taxon>Xylona</taxon>
    </lineage>
</organism>
<sequence>MIGKASPTLRNPRRVPKENRRRAYRACRLCRNRKSRCIPTDSGPCWRCRRRGAHCIYEDILQADEVSRASPSNATPVASPGSIGTASQGGSCRAQMNSTSTPLQSPERQQNPMPEPHSRLRAAGPTEAFYSATTSNELFLARIRESMFMGPSHHTYSEKSPTLNDHTVLQLDPSDRQLVSDALAQFPPRNISNFLLSIYFHYAEDSYFYFHQPAFRSRLDELYNSSAARAVTDPAFVCSVLMVFALGSQFTQFRSPNATATPEPGDFREDPGSIFYRRARMLLPAVISRCTIEAIQACTAMATYCLPSRPRDLGYFYLGLALKIAVASGLHRRANESGLSAPVLEIRNRLWWSIYSLERVLSIKMGRPESIREEDIDVPLPAPCSELDFPEAQSNIFHQMANVSLTRILNRIVRRVSYIFSSSAEVVKSETDKLKRDLKAWKRALPDFLRLQNGRPEQKGFRAVIHLYMNYYHAWIIMCRIPLLILVREKLKQSFQGSQSETNIDEQTQLLAQSCVKAANKMLSLFEILTECEQLARFSFTDFQGCSTSTIIILLHGILKRDSTYESKTEFAFNTLRFMSFGSETAEIGLQLVESFQRLADEAVERLDSISTAKSSDTNNVVGYEDWAQWLSKETRTISPGATESSAQSFPFSLDREMGKNSSSGDALTAGMPEDNIATARPLDTNFLLDQGATKQQIETSSTPRPENYQSEGSHRRDHELGSSNNFDEMTAQVPDHVEDFFMLGFTGLDLFNFSVHDDEMAGDWNGNLT</sequence>
<dbReference type="GeneID" id="28901430"/>
<dbReference type="Proteomes" id="UP000076632">
    <property type="component" value="Unassembled WGS sequence"/>
</dbReference>
<dbReference type="CDD" id="cd12148">
    <property type="entry name" value="fungal_TF_MHR"/>
    <property type="match status" value="1"/>
</dbReference>
<dbReference type="OrthoDB" id="2283488at2759"/>
<dbReference type="PANTHER" id="PTHR47540">
    <property type="entry name" value="THIAMINE REPRESSIBLE GENES REGULATORY PROTEIN THI5"/>
    <property type="match status" value="1"/>
</dbReference>
<dbReference type="AlphaFoldDB" id="A0A165AD64"/>
<comment type="subcellular location">
    <subcellularLocation>
        <location evidence="1">Nucleus</location>
    </subcellularLocation>
</comment>
<feature type="region of interest" description="Disordered" evidence="8">
    <location>
        <begin position="639"/>
        <end position="672"/>
    </location>
</feature>
<accession>A0A165AD64</accession>
<evidence type="ECO:0000256" key="6">
    <source>
        <dbReference type="ARBA" id="ARBA00023163"/>
    </source>
</evidence>
<dbReference type="GO" id="GO:0006351">
    <property type="term" value="P:DNA-templated transcription"/>
    <property type="evidence" value="ECO:0007669"/>
    <property type="project" value="InterPro"/>
</dbReference>
<dbReference type="EMBL" id="KV407463">
    <property type="protein sequence ID" value="KZF20282.1"/>
    <property type="molecule type" value="Genomic_DNA"/>
</dbReference>
<dbReference type="SMART" id="SM00906">
    <property type="entry name" value="Fungal_trans"/>
    <property type="match status" value="1"/>
</dbReference>
<keyword evidence="7" id="KW-0539">Nucleus</keyword>
<keyword evidence="2" id="KW-0479">Metal-binding</keyword>
<dbReference type="InterPro" id="IPR051711">
    <property type="entry name" value="Stress_Response_Reg"/>
</dbReference>
<keyword evidence="4" id="KW-0805">Transcription regulation</keyword>
<evidence type="ECO:0000256" key="2">
    <source>
        <dbReference type="ARBA" id="ARBA00022723"/>
    </source>
</evidence>
<reference evidence="10 11" key="1">
    <citation type="journal article" date="2016" name="Fungal Biol.">
        <title>The genome of Xylona heveae provides a window into fungal endophytism.</title>
        <authorList>
            <person name="Gazis R."/>
            <person name="Kuo A."/>
            <person name="Riley R."/>
            <person name="LaButti K."/>
            <person name="Lipzen A."/>
            <person name="Lin J."/>
            <person name="Amirebrahimi M."/>
            <person name="Hesse C.N."/>
            <person name="Spatafora J.W."/>
            <person name="Henrissat B."/>
            <person name="Hainaut M."/>
            <person name="Grigoriev I.V."/>
            <person name="Hibbett D.S."/>
        </authorList>
    </citation>
    <scope>NUCLEOTIDE SEQUENCE [LARGE SCALE GENOMIC DNA]</scope>
    <source>
        <strain evidence="10 11">TC161</strain>
    </source>
</reference>
<dbReference type="CDD" id="cd00067">
    <property type="entry name" value="GAL4"/>
    <property type="match status" value="1"/>
</dbReference>
<evidence type="ECO:0000256" key="8">
    <source>
        <dbReference type="SAM" id="MobiDB-lite"/>
    </source>
</evidence>